<comment type="caution">
    <text evidence="2">The sequence shown here is derived from an EMBL/GenBank/DDBJ whole genome shotgun (WGS) entry which is preliminary data.</text>
</comment>
<feature type="region of interest" description="Disordered" evidence="1">
    <location>
        <begin position="54"/>
        <end position="77"/>
    </location>
</feature>
<protein>
    <submittedName>
        <fullName evidence="2">Uncharacterized protein</fullName>
    </submittedName>
</protein>
<gene>
    <name evidence="2" type="ORF">GcC1_224028</name>
</gene>
<reference evidence="2 3" key="1">
    <citation type="journal article" date="2018" name="BMC Genomics">
        <title>Comparative genome analyses reveal sequence features reflecting distinct modes of host-adaptation between dicot and monocot powdery mildew.</title>
        <authorList>
            <person name="Wu Y."/>
            <person name="Ma X."/>
            <person name="Pan Z."/>
            <person name="Kale S.D."/>
            <person name="Song Y."/>
            <person name="King H."/>
            <person name="Zhang Q."/>
            <person name="Presley C."/>
            <person name="Deng X."/>
            <person name="Wei C.I."/>
            <person name="Xiao S."/>
        </authorList>
    </citation>
    <scope>NUCLEOTIDE SEQUENCE [LARGE SCALE GENOMIC DNA]</scope>
    <source>
        <strain evidence="2">UCSC1</strain>
    </source>
</reference>
<sequence>MHTKSIFYYSLAVFTLSTHGVPLNHKEKINNVKRSPAGLDEISSLLGGAGAAGGAGAGGSASAGGAAVAGGSASAGGAADVLSGITGGGDLLNSLPIKRDTYKRSPAGDGELTGLLGGAGAGGKAGVEAGAGAGGAADLLSGISNAGDLNSLPINRDT</sequence>
<evidence type="ECO:0000313" key="2">
    <source>
        <dbReference type="EMBL" id="RKF53127.1"/>
    </source>
</evidence>
<evidence type="ECO:0000313" key="3">
    <source>
        <dbReference type="Proteomes" id="UP000285405"/>
    </source>
</evidence>
<feature type="compositionally biased region" description="Low complexity" evidence="1">
    <location>
        <begin position="63"/>
        <end position="77"/>
    </location>
</feature>
<proteinExistence type="predicted"/>
<organism evidence="2 3">
    <name type="scientific">Golovinomyces cichoracearum</name>
    <dbReference type="NCBI Taxonomy" id="62708"/>
    <lineage>
        <taxon>Eukaryota</taxon>
        <taxon>Fungi</taxon>
        <taxon>Dikarya</taxon>
        <taxon>Ascomycota</taxon>
        <taxon>Pezizomycotina</taxon>
        <taxon>Leotiomycetes</taxon>
        <taxon>Erysiphales</taxon>
        <taxon>Erysiphaceae</taxon>
        <taxon>Golovinomyces</taxon>
    </lineage>
</organism>
<dbReference type="OrthoDB" id="10546644at2759"/>
<accession>A0A420H6U2</accession>
<name>A0A420H6U2_9PEZI</name>
<dbReference type="AlphaFoldDB" id="A0A420H6U2"/>
<dbReference type="EMBL" id="MCBR01022439">
    <property type="protein sequence ID" value="RKF53127.1"/>
    <property type="molecule type" value="Genomic_DNA"/>
</dbReference>
<evidence type="ECO:0000256" key="1">
    <source>
        <dbReference type="SAM" id="MobiDB-lite"/>
    </source>
</evidence>
<dbReference type="Proteomes" id="UP000285405">
    <property type="component" value="Unassembled WGS sequence"/>
</dbReference>